<dbReference type="EMBL" id="BPQB01000001">
    <property type="protein sequence ID" value="GJE84728.1"/>
    <property type="molecule type" value="Genomic_DNA"/>
</dbReference>
<dbReference type="Pfam" id="PF00106">
    <property type="entry name" value="adh_short"/>
    <property type="match status" value="1"/>
</dbReference>
<dbReference type="PANTHER" id="PTHR43157">
    <property type="entry name" value="PHOSPHATIDYLINOSITOL-GLYCAN BIOSYNTHESIS CLASS F PROTEIN-RELATED"/>
    <property type="match status" value="1"/>
</dbReference>
<dbReference type="GO" id="GO:0016491">
    <property type="term" value="F:oxidoreductase activity"/>
    <property type="evidence" value="ECO:0007669"/>
    <property type="project" value="UniProtKB-KW"/>
</dbReference>
<dbReference type="PRINTS" id="PR00081">
    <property type="entry name" value="GDHRDH"/>
</dbReference>
<comment type="caution">
    <text evidence="2">The sequence shown here is derived from an EMBL/GenBank/DDBJ whole genome shotgun (WGS) entry which is preliminary data.</text>
</comment>
<accession>A0A9P3FY57</accession>
<sequence length="343" mass="37623">MSAVLSNVLPDTTRPATLLSGRFRFDQIPDMKGRVAIVTGASAGIGYYTALPMARAGATVVILSANEEKGHQAEADINKELKELNSYGSVTWRGIDLGHLGKVDELAKQLASELDRLDIFVANAGIGQAPYGLTDDGLERHFEVNNLANFVLILRLLPIMKKTAQIAPPTTVRIVMQSSEMHRFAPSETKFASKEEINKERDGSQLYGRTKLGNILFARELAKRHLTDTERPIIAISVHPGTVDTDVQSSWTESYGPVIGKILEQGSKWVGKTAPEGAEAGLWAAVSTDIFEGNWKDFQGNYYSEAYGKPHTETDLGKSDELGNNFWNLCSQLTQEIIGEKLE</sequence>
<name>A0A9P3FY57_9APHY</name>
<dbReference type="AlphaFoldDB" id="A0A9P3FY57"/>
<keyword evidence="1" id="KW-0560">Oxidoreductase</keyword>
<proteinExistence type="predicted"/>
<dbReference type="Gene3D" id="3.40.50.720">
    <property type="entry name" value="NAD(P)-binding Rossmann-like Domain"/>
    <property type="match status" value="1"/>
</dbReference>
<organism evidence="2 3">
    <name type="scientific">Phanerochaete sordida</name>
    <dbReference type="NCBI Taxonomy" id="48140"/>
    <lineage>
        <taxon>Eukaryota</taxon>
        <taxon>Fungi</taxon>
        <taxon>Dikarya</taxon>
        <taxon>Basidiomycota</taxon>
        <taxon>Agaricomycotina</taxon>
        <taxon>Agaricomycetes</taxon>
        <taxon>Polyporales</taxon>
        <taxon>Phanerochaetaceae</taxon>
        <taxon>Phanerochaete</taxon>
    </lineage>
</organism>
<dbReference type="InterPro" id="IPR002347">
    <property type="entry name" value="SDR_fam"/>
</dbReference>
<evidence type="ECO:0000313" key="3">
    <source>
        <dbReference type="Proteomes" id="UP000703269"/>
    </source>
</evidence>
<dbReference type="Proteomes" id="UP000703269">
    <property type="component" value="Unassembled WGS sequence"/>
</dbReference>
<protein>
    <submittedName>
        <fullName evidence="2">NAD(P)-dependent dehydrogenase</fullName>
    </submittedName>
</protein>
<evidence type="ECO:0000313" key="2">
    <source>
        <dbReference type="EMBL" id="GJE84728.1"/>
    </source>
</evidence>
<evidence type="ECO:0000256" key="1">
    <source>
        <dbReference type="ARBA" id="ARBA00023002"/>
    </source>
</evidence>
<dbReference type="OrthoDB" id="191139at2759"/>
<dbReference type="SUPFAM" id="SSF51735">
    <property type="entry name" value="NAD(P)-binding Rossmann-fold domains"/>
    <property type="match status" value="1"/>
</dbReference>
<dbReference type="PANTHER" id="PTHR43157:SF31">
    <property type="entry name" value="PHOSPHATIDYLINOSITOL-GLYCAN BIOSYNTHESIS CLASS F PROTEIN"/>
    <property type="match status" value="1"/>
</dbReference>
<gene>
    <name evidence="2" type="ORF">PsYK624_008040</name>
</gene>
<reference evidence="2 3" key="1">
    <citation type="submission" date="2021-08" db="EMBL/GenBank/DDBJ databases">
        <title>Draft Genome Sequence of Phanerochaete sordida strain YK-624.</title>
        <authorList>
            <person name="Mori T."/>
            <person name="Dohra H."/>
            <person name="Suzuki T."/>
            <person name="Kawagishi H."/>
            <person name="Hirai H."/>
        </authorList>
    </citation>
    <scope>NUCLEOTIDE SEQUENCE [LARGE SCALE GENOMIC DNA]</scope>
    <source>
        <strain evidence="2 3">YK-624</strain>
    </source>
</reference>
<dbReference type="InterPro" id="IPR036291">
    <property type="entry name" value="NAD(P)-bd_dom_sf"/>
</dbReference>
<keyword evidence="3" id="KW-1185">Reference proteome</keyword>